<keyword evidence="3" id="KW-1185">Reference proteome</keyword>
<dbReference type="GO" id="GO:0006357">
    <property type="term" value="P:regulation of transcription by RNA polymerase II"/>
    <property type="evidence" value="ECO:0007669"/>
    <property type="project" value="TreeGrafter"/>
</dbReference>
<evidence type="ECO:0000313" key="3">
    <source>
        <dbReference type="Proteomes" id="UP000261520"/>
    </source>
</evidence>
<name>A0A3B3Z9T3_9GOBI</name>
<dbReference type="Pfam" id="PF04056">
    <property type="entry name" value="Ssl1"/>
    <property type="match status" value="1"/>
</dbReference>
<reference evidence="2" key="1">
    <citation type="submission" date="2025-08" db="UniProtKB">
        <authorList>
            <consortium name="Ensembl"/>
        </authorList>
    </citation>
    <scope>IDENTIFICATION</scope>
</reference>
<feature type="domain" description="Ssl1-like" evidence="1">
    <location>
        <begin position="61"/>
        <end position="118"/>
    </location>
</feature>
<dbReference type="InterPro" id="IPR007198">
    <property type="entry name" value="Ssl1-like"/>
</dbReference>
<accession>A0A3B3Z9T3</accession>
<dbReference type="PANTHER" id="PTHR12695">
    <property type="entry name" value="GENERAL TRANSCRIPTION FACTOR IIH SUBUNIT 2"/>
    <property type="match status" value="1"/>
</dbReference>
<reference evidence="2" key="2">
    <citation type="submission" date="2025-09" db="UniProtKB">
        <authorList>
            <consortium name="Ensembl"/>
        </authorList>
    </citation>
    <scope>IDENTIFICATION</scope>
</reference>
<proteinExistence type="predicted"/>
<organism evidence="2 3">
    <name type="scientific">Periophthalmus magnuspinnatus</name>
    <dbReference type="NCBI Taxonomy" id="409849"/>
    <lineage>
        <taxon>Eukaryota</taxon>
        <taxon>Metazoa</taxon>
        <taxon>Chordata</taxon>
        <taxon>Craniata</taxon>
        <taxon>Vertebrata</taxon>
        <taxon>Euteleostomi</taxon>
        <taxon>Actinopterygii</taxon>
        <taxon>Neopterygii</taxon>
        <taxon>Teleostei</taxon>
        <taxon>Neoteleostei</taxon>
        <taxon>Acanthomorphata</taxon>
        <taxon>Gobiaria</taxon>
        <taxon>Gobiiformes</taxon>
        <taxon>Gobioidei</taxon>
        <taxon>Gobiidae</taxon>
        <taxon>Oxudercinae</taxon>
        <taxon>Periophthalmus</taxon>
    </lineage>
</organism>
<dbReference type="STRING" id="409849.ENSPMGP00000001355"/>
<dbReference type="PANTHER" id="PTHR12695:SF2">
    <property type="entry name" value="GENERAL TRANSCRIPTION FACTOR IIH SUBUNIT 2-RELATED"/>
    <property type="match status" value="1"/>
</dbReference>
<evidence type="ECO:0000259" key="1">
    <source>
        <dbReference type="Pfam" id="PF04056"/>
    </source>
</evidence>
<sequence length="124" mass="14077">MDEEPERAKRWEGGYERTWSDFSLLFLFKGPYYTVSSSQTDPELTKPDFFLFCFQVNHDFLGIITTKNKRAERLTDLSGNPSRHTSALRKAADTVCVGEPSLYNALSLAMATLKSTIPSLIPHR</sequence>
<dbReference type="Gene3D" id="3.40.50.410">
    <property type="entry name" value="von Willebrand factor, type A domain"/>
    <property type="match status" value="1"/>
</dbReference>
<dbReference type="AlphaFoldDB" id="A0A3B3Z9T3"/>
<evidence type="ECO:0000313" key="2">
    <source>
        <dbReference type="Ensembl" id="ENSPMGP00000001355.1"/>
    </source>
</evidence>
<dbReference type="Proteomes" id="UP000261520">
    <property type="component" value="Unplaced"/>
</dbReference>
<dbReference type="Ensembl" id="ENSPMGT00000001441.1">
    <property type="protein sequence ID" value="ENSPMGP00000001355.1"/>
    <property type="gene ID" value="ENSPMGG00000001227.1"/>
</dbReference>
<protein>
    <recommendedName>
        <fullName evidence="1">Ssl1-like domain-containing protein</fullName>
    </recommendedName>
</protein>
<dbReference type="GO" id="GO:0005675">
    <property type="term" value="C:transcription factor TFIIH holo complex"/>
    <property type="evidence" value="ECO:0007669"/>
    <property type="project" value="TreeGrafter"/>
</dbReference>
<dbReference type="GO" id="GO:0006289">
    <property type="term" value="P:nucleotide-excision repair"/>
    <property type="evidence" value="ECO:0007669"/>
    <property type="project" value="TreeGrafter"/>
</dbReference>
<dbReference type="InterPro" id="IPR036465">
    <property type="entry name" value="vWFA_dom_sf"/>
</dbReference>